<name>A0A2B4RI28_STYPI</name>
<evidence type="ECO:0000313" key="3">
    <source>
        <dbReference type="Proteomes" id="UP000225706"/>
    </source>
</evidence>
<dbReference type="AlphaFoldDB" id="A0A2B4RI28"/>
<dbReference type="Proteomes" id="UP000225706">
    <property type="component" value="Unassembled WGS sequence"/>
</dbReference>
<dbReference type="EMBL" id="LSMT01000434">
    <property type="protein sequence ID" value="PFX18044.1"/>
    <property type="molecule type" value="Genomic_DNA"/>
</dbReference>
<keyword evidence="3" id="KW-1185">Reference proteome</keyword>
<protein>
    <recommendedName>
        <fullName evidence="1">Integrase catalytic domain-containing protein</fullName>
    </recommendedName>
</protein>
<proteinExistence type="predicted"/>
<dbReference type="InterPro" id="IPR036397">
    <property type="entry name" value="RNaseH_sf"/>
</dbReference>
<organism evidence="2 3">
    <name type="scientific">Stylophora pistillata</name>
    <name type="common">Smooth cauliflower coral</name>
    <dbReference type="NCBI Taxonomy" id="50429"/>
    <lineage>
        <taxon>Eukaryota</taxon>
        <taxon>Metazoa</taxon>
        <taxon>Cnidaria</taxon>
        <taxon>Anthozoa</taxon>
        <taxon>Hexacorallia</taxon>
        <taxon>Scleractinia</taxon>
        <taxon>Astrocoeniina</taxon>
        <taxon>Pocilloporidae</taxon>
        <taxon>Stylophora</taxon>
    </lineage>
</organism>
<comment type="caution">
    <text evidence="2">The sequence shown here is derived from an EMBL/GenBank/DDBJ whole genome shotgun (WGS) entry which is preliminary data.</text>
</comment>
<gene>
    <name evidence="2" type="ORF">AWC38_SpisGene17606</name>
</gene>
<sequence>MASIAIMIGGALINATAFVGGSYLAKYLSGDRNSVEEEKKGHDLAIEKYQAAQEKYKENRTKLLDWIAANDRVKIEANQNFVDTDYALKLYNKAHSEELDMKEPHFSNFYKPSTQQKQGFWKGLGAVKKLAEEARVPEDVTKLWLMKQAIWQIYLPAPKHIPRPTFDVDFPNAVHQADLLFLPHDKLFRKVDPGREFMGETTKEMAKHDVRIRRGNVNVHRDQGIVERFNRTLGERLFSFQYGQEMNLKDRTRSTEWVKRLPEVVSALNREETRLTGEKPVDAIKEKVVDAKISTSYSRPVGLKEKRLDYSKNVRYLYSPGEFEGGQRRAIDPIWSLKVFKIEKALVNKKKPVLYYLKDGPKRVFVREELQIVPPKTELPPEGIR</sequence>
<dbReference type="InterPro" id="IPR001584">
    <property type="entry name" value="Integrase_cat-core"/>
</dbReference>
<dbReference type="GO" id="GO:0003676">
    <property type="term" value="F:nucleic acid binding"/>
    <property type="evidence" value="ECO:0007669"/>
    <property type="project" value="InterPro"/>
</dbReference>
<dbReference type="GO" id="GO:0015074">
    <property type="term" value="P:DNA integration"/>
    <property type="evidence" value="ECO:0007669"/>
    <property type="project" value="InterPro"/>
</dbReference>
<dbReference type="InterPro" id="IPR012337">
    <property type="entry name" value="RNaseH-like_sf"/>
</dbReference>
<reference evidence="3" key="1">
    <citation type="journal article" date="2017" name="bioRxiv">
        <title>Comparative analysis of the genomes of Stylophora pistillata and Acropora digitifera provides evidence for extensive differences between species of corals.</title>
        <authorList>
            <person name="Voolstra C.R."/>
            <person name="Li Y."/>
            <person name="Liew Y.J."/>
            <person name="Baumgarten S."/>
            <person name="Zoccola D."/>
            <person name="Flot J.-F."/>
            <person name="Tambutte S."/>
            <person name="Allemand D."/>
            <person name="Aranda M."/>
        </authorList>
    </citation>
    <scope>NUCLEOTIDE SEQUENCE [LARGE SCALE GENOMIC DNA]</scope>
</reference>
<feature type="domain" description="Integrase catalytic" evidence="1">
    <location>
        <begin position="191"/>
        <end position="288"/>
    </location>
</feature>
<dbReference type="SUPFAM" id="SSF53098">
    <property type="entry name" value="Ribonuclease H-like"/>
    <property type="match status" value="1"/>
</dbReference>
<evidence type="ECO:0000313" key="2">
    <source>
        <dbReference type="EMBL" id="PFX18044.1"/>
    </source>
</evidence>
<dbReference type="PROSITE" id="PS50994">
    <property type="entry name" value="INTEGRASE"/>
    <property type="match status" value="1"/>
</dbReference>
<evidence type="ECO:0000259" key="1">
    <source>
        <dbReference type="PROSITE" id="PS50994"/>
    </source>
</evidence>
<accession>A0A2B4RI28</accession>
<dbReference type="Gene3D" id="3.30.420.10">
    <property type="entry name" value="Ribonuclease H-like superfamily/Ribonuclease H"/>
    <property type="match status" value="1"/>
</dbReference>